<sequence>MSRVGKLPVRIPTGVEVTLTSETITVRGPLGVLSQTLHPDVLVSLVNKGESQVAGEAEFQHICCKHNPPKGAMATNTAMVGTLRQLIQNMATGVHVGFEKKLQLVGTGYKAQAQGTKLTLTVGYSHPVEMDMPAGISVATPTPTDIIVKGSNRQVVGQIAAEIRLVRPPEPYKGKGIRYANEQIVIKEVKKK</sequence>
<dbReference type="EMBL" id="CP004885">
    <property type="protein sequence ID" value="AGX86331.1"/>
    <property type="molecule type" value="Genomic_DNA"/>
</dbReference>
<name>U5N4E9_9BURK</name>
<keyword evidence="9" id="KW-1185">Reference proteome</keyword>
<dbReference type="InterPro" id="IPR002358">
    <property type="entry name" value="Ribosomal_uL6_CS"/>
</dbReference>
<dbReference type="FunFam" id="3.90.930.12:FF:000001">
    <property type="entry name" value="50S ribosomal protein L6"/>
    <property type="match status" value="1"/>
</dbReference>
<evidence type="ECO:0000256" key="3">
    <source>
        <dbReference type="ARBA" id="ARBA00023274"/>
    </source>
</evidence>
<evidence type="ECO:0000256" key="2">
    <source>
        <dbReference type="ARBA" id="ARBA00022980"/>
    </source>
</evidence>
<feature type="domain" description="Large ribosomal subunit protein uL6 alpha-beta" evidence="7">
    <location>
        <begin position="11"/>
        <end position="97"/>
    </location>
</feature>
<dbReference type="PATRIC" id="fig|946483.4.peg.202"/>
<dbReference type="Pfam" id="PF00347">
    <property type="entry name" value="Ribosomal_L6"/>
    <property type="match status" value="2"/>
</dbReference>
<dbReference type="InterPro" id="IPR020040">
    <property type="entry name" value="Ribosomal_uL6_a/b-dom"/>
</dbReference>
<comment type="similarity">
    <text evidence="1 4 5">Belongs to the universal ribosomal protein uL6 family.</text>
</comment>
<keyword evidence="3 4" id="KW-0687">Ribonucleoprotein</keyword>
<dbReference type="OrthoDB" id="9805007at2"/>
<dbReference type="AlphaFoldDB" id="U5N4E9"/>
<dbReference type="RefSeq" id="WP_022771154.1">
    <property type="nucleotide sequence ID" value="NC_022576.1"/>
</dbReference>
<protein>
    <recommendedName>
        <fullName evidence="4">Large ribosomal subunit protein uL6</fullName>
    </recommendedName>
</protein>
<dbReference type="STRING" id="946483.Cenrod_0202"/>
<feature type="domain" description="Large ribosomal subunit protein uL6 alpha-beta" evidence="7">
    <location>
        <begin position="105"/>
        <end position="179"/>
    </location>
</feature>
<organism evidence="8 9">
    <name type="scientific">Candidatus Symbiobacter mobilis CR</name>
    <dbReference type="NCBI Taxonomy" id="946483"/>
    <lineage>
        <taxon>Bacteria</taxon>
        <taxon>Pseudomonadati</taxon>
        <taxon>Pseudomonadota</taxon>
        <taxon>Betaproteobacteria</taxon>
        <taxon>Burkholderiales</taxon>
        <taxon>Comamonadaceae</taxon>
    </lineage>
</organism>
<dbReference type="InterPro" id="IPR000702">
    <property type="entry name" value="Ribosomal_uL6-like"/>
</dbReference>
<dbReference type="SUPFAM" id="SSF56053">
    <property type="entry name" value="Ribosomal protein L6"/>
    <property type="match status" value="2"/>
</dbReference>
<dbReference type="HOGENOM" id="CLU_065464_1_2_4"/>
<dbReference type="InterPro" id="IPR019906">
    <property type="entry name" value="Ribosomal_uL6_bac-type"/>
</dbReference>
<evidence type="ECO:0000256" key="4">
    <source>
        <dbReference type="HAMAP-Rule" id="MF_01365"/>
    </source>
</evidence>
<evidence type="ECO:0000259" key="7">
    <source>
        <dbReference type="Pfam" id="PF00347"/>
    </source>
</evidence>
<dbReference type="eggNOG" id="COG0097">
    <property type="taxonomic scope" value="Bacteria"/>
</dbReference>
<gene>
    <name evidence="4" type="primary">rplF</name>
    <name evidence="8" type="ORF">Cenrod_0202</name>
</gene>
<dbReference type="InterPro" id="IPR036789">
    <property type="entry name" value="Ribosomal_uL6-like_a/b-dom_sf"/>
</dbReference>
<dbReference type="GO" id="GO:0002181">
    <property type="term" value="P:cytoplasmic translation"/>
    <property type="evidence" value="ECO:0007669"/>
    <property type="project" value="TreeGrafter"/>
</dbReference>
<dbReference type="HAMAP" id="MF_01365_B">
    <property type="entry name" value="Ribosomal_uL6_B"/>
    <property type="match status" value="1"/>
</dbReference>
<dbReference type="PANTHER" id="PTHR11655:SF14">
    <property type="entry name" value="LARGE RIBOSOMAL SUBUNIT PROTEIN UL6M"/>
    <property type="match status" value="1"/>
</dbReference>
<proteinExistence type="inferred from homology"/>
<dbReference type="Proteomes" id="UP000017184">
    <property type="component" value="Chromosome"/>
</dbReference>
<dbReference type="NCBIfam" id="TIGR03654">
    <property type="entry name" value="L6_bact"/>
    <property type="match status" value="1"/>
</dbReference>
<dbReference type="GO" id="GO:0019843">
    <property type="term" value="F:rRNA binding"/>
    <property type="evidence" value="ECO:0007669"/>
    <property type="project" value="UniProtKB-UniRule"/>
</dbReference>
<comment type="subunit">
    <text evidence="4">Part of the 50S ribosomal subunit.</text>
</comment>
<dbReference type="GO" id="GO:0022625">
    <property type="term" value="C:cytosolic large ribosomal subunit"/>
    <property type="evidence" value="ECO:0007669"/>
    <property type="project" value="UniProtKB-UniRule"/>
</dbReference>
<evidence type="ECO:0000313" key="8">
    <source>
        <dbReference type="EMBL" id="AGX86331.1"/>
    </source>
</evidence>
<dbReference type="PIRSF" id="PIRSF002162">
    <property type="entry name" value="Ribosomal_L6"/>
    <property type="match status" value="1"/>
</dbReference>
<evidence type="ECO:0000256" key="5">
    <source>
        <dbReference type="RuleBase" id="RU003869"/>
    </source>
</evidence>
<dbReference type="Gene3D" id="3.90.930.12">
    <property type="entry name" value="Ribosomal protein L6, alpha-beta domain"/>
    <property type="match status" value="2"/>
</dbReference>
<comment type="function">
    <text evidence="4 6">This protein binds to the 23S rRNA, and is important in its secondary structure. It is located near the subunit interface in the base of the L7/L12 stalk, and near the tRNA binding site of the peptidyltransferase center.</text>
</comment>
<keyword evidence="2 4" id="KW-0689">Ribosomal protein</keyword>
<dbReference type="PROSITE" id="PS00525">
    <property type="entry name" value="RIBOSOMAL_L6_1"/>
    <property type="match status" value="1"/>
</dbReference>
<accession>U5N4E9</accession>
<reference evidence="8 9" key="1">
    <citation type="journal article" date="2013" name="Genome Biol.">
        <title>Genomic analysis reveals key aspects of prokaryotic symbiosis in the phototrophic consortium "Chlorochromatium aggregatum".</title>
        <authorList>
            <person name="Liu Z."/>
            <person name="Muller J."/>
            <person name="Li T."/>
            <person name="Alvey R.M."/>
            <person name="Vogl K."/>
            <person name="Frigaard N.U."/>
            <person name="Rockwell N.C."/>
            <person name="Boyd E.S."/>
            <person name="Tomsho L.P."/>
            <person name="Schuster S.C."/>
            <person name="Henke P."/>
            <person name="Rohde M."/>
            <person name="Overmann J."/>
            <person name="Bryant D.A."/>
        </authorList>
    </citation>
    <scope>NUCLEOTIDE SEQUENCE [LARGE SCALE GENOMIC DNA]</scope>
    <source>
        <strain evidence="8">CR</strain>
    </source>
</reference>
<keyword evidence="4 6" id="KW-0699">rRNA-binding</keyword>
<dbReference type="KEGG" id="cbx:Cenrod_0202"/>
<dbReference type="PRINTS" id="PR00059">
    <property type="entry name" value="RIBOSOMALL6"/>
</dbReference>
<dbReference type="PANTHER" id="PTHR11655">
    <property type="entry name" value="60S/50S RIBOSOMAL PROTEIN L6/L9"/>
    <property type="match status" value="1"/>
</dbReference>
<keyword evidence="4 6" id="KW-0694">RNA-binding</keyword>
<evidence type="ECO:0000256" key="1">
    <source>
        <dbReference type="ARBA" id="ARBA00009356"/>
    </source>
</evidence>
<evidence type="ECO:0000313" key="9">
    <source>
        <dbReference type="Proteomes" id="UP000017184"/>
    </source>
</evidence>
<evidence type="ECO:0000256" key="6">
    <source>
        <dbReference type="RuleBase" id="RU003870"/>
    </source>
</evidence>
<dbReference type="GO" id="GO:0003735">
    <property type="term" value="F:structural constituent of ribosome"/>
    <property type="evidence" value="ECO:0007669"/>
    <property type="project" value="UniProtKB-UniRule"/>
</dbReference>